<keyword evidence="5" id="KW-0574">Periplasm</keyword>
<feature type="signal peptide" evidence="6">
    <location>
        <begin position="1"/>
        <end position="24"/>
    </location>
</feature>
<gene>
    <name evidence="7" type="ORF">FNA46_22540</name>
</gene>
<dbReference type="AlphaFoldDB" id="A0A549SW93"/>
<comment type="subcellular location">
    <subcellularLocation>
        <location evidence="1">Periplasm</location>
    </subcellularLocation>
</comment>
<dbReference type="RefSeq" id="WP_143127470.1">
    <property type="nucleotide sequence ID" value="NZ_VJMG01000077.1"/>
</dbReference>
<sequence length="410" mass="44612">MKKTMITGLLLSASMLALSAPAFAEELKVYISSQHQPQVWRQVLDKYEAANPGTKVTIETGGNTSEAQAQYLNTIMSAKDSSLDVLILDVIRPAQFAAAGWTSPFEGKDMSVYLPAYAEANTVDGKVVALPAFADSMFLYYRKDLLEKYGIQPPKTWDELKAAVKKINGGENNADLQGLSFQGKAIEGAVCTFLLPYWSQGKSLVQNGKLTFDKDAAVKSLKLWKSFVDEGVSKKNIAEVATDDTRKEFQAGNVVFAVNWSYAWAQSQGKDSAVVGKVGVTRLPAMTGGDQATCLGGWEWGVSAYSKNQDAAKKLVQFLSSPESSKFMAINGSLLPTYASLYQDADVVKAAPWFADAKQVVETAKPRPVTPRYNEVSETIRTTVNAVLAGVMTPEDGATQIESRLKRILR</sequence>
<comment type="caution">
    <text evidence="7">The sequence shown here is derived from an EMBL/GenBank/DDBJ whole genome shotgun (WGS) entry which is preliminary data.</text>
</comment>
<dbReference type="PANTHER" id="PTHR43649">
    <property type="entry name" value="ARABINOSE-BINDING PROTEIN-RELATED"/>
    <property type="match status" value="1"/>
</dbReference>
<dbReference type="InterPro" id="IPR006059">
    <property type="entry name" value="SBP"/>
</dbReference>
<evidence type="ECO:0000256" key="4">
    <source>
        <dbReference type="ARBA" id="ARBA00022729"/>
    </source>
</evidence>
<evidence type="ECO:0000313" key="8">
    <source>
        <dbReference type="Proteomes" id="UP000316801"/>
    </source>
</evidence>
<evidence type="ECO:0000256" key="6">
    <source>
        <dbReference type="SAM" id="SignalP"/>
    </source>
</evidence>
<evidence type="ECO:0000256" key="1">
    <source>
        <dbReference type="ARBA" id="ARBA00004418"/>
    </source>
</evidence>
<dbReference type="InterPro" id="IPR050490">
    <property type="entry name" value="Bact_solute-bd_prot1"/>
</dbReference>
<evidence type="ECO:0000313" key="7">
    <source>
        <dbReference type="EMBL" id="TRL33818.1"/>
    </source>
</evidence>
<keyword evidence="8" id="KW-1185">Reference proteome</keyword>
<dbReference type="EMBL" id="VJMG01000077">
    <property type="protein sequence ID" value="TRL33818.1"/>
    <property type="molecule type" value="Genomic_DNA"/>
</dbReference>
<accession>A0A549SW93</accession>
<dbReference type="CDD" id="cd14750">
    <property type="entry name" value="PBP2_TMBP"/>
    <property type="match status" value="1"/>
</dbReference>
<dbReference type="Pfam" id="PF01547">
    <property type="entry name" value="SBP_bac_1"/>
    <property type="match status" value="1"/>
</dbReference>
<feature type="chain" id="PRO_5022145431" evidence="6">
    <location>
        <begin position="25"/>
        <end position="410"/>
    </location>
</feature>
<name>A0A549SW93_9HYPH</name>
<evidence type="ECO:0000256" key="2">
    <source>
        <dbReference type="ARBA" id="ARBA00008520"/>
    </source>
</evidence>
<dbReference type="Proteomes" id="UP000316801">
    <property type="component" value="Unassembled WGS sequence"/>
</dbReference>
<evidence type="ECO:0000256" key="3">
    <source>
        <dbReference type="ARBA" id="ARBA00022448"/>
    </source>
</evidence>
<keyword evidence="3" id="KW-0813">Transport</keyword>
<keyword evidence="4 6" id="KW-0732">Signal</keyword>
<dbReference type="Gene3D" id="3.40.190.10">
    <property type="entry name" value="Periplasmic binding protein-like II"/>
    <property type="match status" value="2"/>
</dbReference>
<dbReference type="SUPFAM" id="SSF53850">
    <property type="entry name" value="Periplasmic binding protein-like II"/>
    <property type="match status" value="1"/>
</dbReference>
<comment type="similarity">
    <text evidence="2">Belongs to the bacterial solute-binding protein 1 family.</text>
</comment>
<proteinExistence type="inferred from homology"/>
<protein>
    <submittedName>
        <fullName evidence="7">ABC transporter substrate-binding protein</fullName>
    </submittedName>
</protein>
<dbReference type="PANTHER" id="PTHR43649:SF34">
    <property type="entry name" value="ABC TRANSPORTER PERIPLASMIC-BINDING PROTEIN YCJN-RELATED"/>
    <property type="match status" value="1"/>
</dbReference>
<organism evidence="7 8">
    <name type="scientific">Rhizobium straminoryzae</name>
    <dbReference type="NCBI Taxonomy" id="1387186"/>
    <lineage>
        <taxon>Bacteria</taxon>
        <taxon>Pseudomonadati</taxon>
        <taxon>Pseudomonadota</taxon>
        <taxon>Alphaproteobacteria</taxon>
        <taxon>Hyphomicrobiales</taxon>
        <taxon>Rhizobiaceae</taxon>
        <taxon>Rhizobium/Agrobacterium group</taxon>
        <taxon>Rhizobium</taxon>
    </lineage>
</organism>
<reference evidence="7 8" key="1">
    <citation type="submission" date="2019-07" db="EMBL/GenBank/DDBJ databases">
        <title>Ln-dependent methylotrophs.</title>
        <authorList>
            <person name="Tani A."/>
        </authorList>
    </citation>
    <scope>NUCLEOTIDE SEQUENCE [LARGE SCALE GENOMIC DNA]</scope>
    <source>
        <strain evidence="7 8">SM12</strain>
    </source>
</reference>
<evidence type="ECO:0000256" key="5">
    <source>
        <dbReference type="ARBA" id="ARBA00022764"/>
    </source>
</evidence>
<dbReference type="GO" id="GO:0042597">
    <property type="term" value="C:periplasmic space"/>
    <property type="evidence" value="ECO:0007669"/>
    <property type="project" value="UniProtKB-SubCell"/>
</dbReference>